<dbReference type="Pfam" id="PF09349">
    <property type="entry name" value="OHCU_decarbox"/>
    <property type="match status" value="1"/>
</dbReference>
<dbReference type="SUPFAM" id="SSF88713">
    <property type="entry name" value="Glycoside hydrolase/deacetylase"/>
    <property type="match status" value="1"/>
</dbReference>
<dbReference type="InterPro" id="IPR036778">
    <property type="entry name" value="OHCU_decarboxylase_sf"/>
</dbReference>
<dbReference type="EMBL" id="BMMF01000010">
    <property type="protein sequence ID" value="GGK42971.1"/>
    <property type="molecule type" value="Genomic_DNA"/>
</dbReference>
<dbReference type="NCBIfam" id="TIGR03164">
    <property type="entry name" value="UHCUDC"/>
    <property type="match status" value="1"/>
</dbReference>
<keyword evidence="8" id="KW-1185">Reference proteome</keyword>
<dbReference type="NCBIfam" id="TIGR03212">
    <property type="entry name" value="uraD_N-term-dom"/>
    <property type="match status" value="1"/>
</dbReference>
<dbReference type="Gene3D" id="3.20.20.370">
    <property type="entry name" value="Glycoside hydrolase/deacetylase"/>
    <property type="match status" value="1"/>
</dbReference>
<protein>
    <recommendedName>
        <fullName evidence="3">Chitooligosaccharide deacetylase</fullName>
    </recommendedName>
    <alternativeName>
        <fullName evidence="5">Nodulation protein B</fullName>
    </alternativeName>
</protein>
<dbReference type="PROSITE" id="PS51677">
    <property type="entry name" value="NODB"/>
    <property type="match status" value="1"/>
</dbReference>
<dbReference type="InterPro" id="IPR017625">
    <property type="entry name" value="PuuE"/>
</dbReference>
<dbReference type="GO" id="GO:0006144">
    <property type="term" value="P:purine nucleobase metabolic process"/>
    <property type="evidence" value="ECO:0007669"/>
    <property type="project" value="UniProtKB-KW"/>
</dbReference>
<keyword evidence="4" id="KW-0659">Purine metabolism</keyword>
<evidence type="ECO:0000256" key="5">
    <source>
        <dbReference type="ARBA" id="ARBA00032976"/>
    </source>
</evidence>
<dbReference type="PANTHER" id="PTHR43123:SF1">
    <property type="entry name" value="POLYSACCHARIDE DEACETYLASE-RELATED"/>
    <property type="match status" value="1"/>
</dbReference>
<dbReference type="InterPro" id="IPR017580">
    <property type="entry name" value="OHCU_decarboxylase-1"/>
</dbReference>
<dbReference type="Gene3D" id="1.10.3330.10">
    <property type="entry name" value="Oxo-4-hydroxy-4-carboxy-5-ureidoimidazoline decarboxylase"/>
    <property type="match status" value="1"/>
</dbReference>
<dbReference type="GO" id="GO:0000255">
    <property type="term" value="P:allantoin metabolic process"/>
    <property type="evidence" value="ECO:0007669"/>
    <property type="project" value="InterPro"/>
</dbReference>
<dbReference type="InterPro" id="IPR018020">
    <property type="entry name" value="OHCU_decarboxylase"/>
</dbReference>
<evidence type="ECO:0000259" key="6">
    <source>
        <dbReference type="PROSITE" id="PS51677"/>
    </source>
</evidence>
<evidence type="ECO:0000256" key="4">
    <source>
        <dbReference type="ARBA" id="ARBA00022631"/>
    </source>
</evidence>
<dbReference type="PANTHER" id="PTHR43123">
    <property type="entry name" value="POLYSACCHARIDE DEACETYLASE-RELATED"/>
    <property type="match status" value="1"/>
</dbReference>
<evidence type="ECO:0000313" key="8">
    <source>
        <dbReference type="Proteomes" id="UP000600449"/>
    </source>
</evidence>
<accession>A0A917QBZ0</accession>
<comment type="caution">
    <text evidence="7">The sequence shown here is derived from an EMBL/GenBank/DDBJ whole genome shotgun (WGS) entry which is preliminary data.</text>
</comment>
<dbReference type="InterPro" id="IPR011330">
    <property type="entry name" value="Glyco_hydro/deAcase_b/a-brl"/>
</dbReference>
<evidence type="ECO:0000256" key="2">
    <source>
        <dbReference type="ARBA" id="ARBA00010973"/>
    </source>
</evidence>
<evidence type="ECO:0000256" key="1">
    <source>
        <dbReference type="ARBA" id="ARBA00003236"/>
    </source>
</evidence>
<comment type="similarity">
    <text evidence="2">Belongs to the polysaccharide deacetylase family.</text>
</comment>
<name>A0A917QBZ0_9HYPH</name>
<evidence type="ECO:0000313" key="7">
    <source>
        <dbReference type="EMBL" id="GGK42971.1"/>
    </source>
</evidence>
<dbReference type="Proteomes" id="UP000600449">
    <property type="component" value="Unassembled WGS sequence"/>
</dbReference>
<organism evidence="7 8">
    <name type="scientific">Salinarimonas ramus</name>
    <dbReference type="NCBI Taxonomy" id="690164"/>
    <lineage>
        <taxon>Bacteria</taxon>
        <taxon>Pseudomonadati</taxon>
        <taxon>Pseudomonadota</taxon>
        <taxon>Alphaproteobacteria</taxon>
        <taxon>Hyphomicrobiales</taxon>
        <taxon>Salinarimonadaceae</taxon>
        <taxon>Salinarimonas</taxon>
    </lineage>
</organism>
<dbReference type="AlphaFoldDB" id="A0A917QBZ0"/>
<dbReference type="Pfam" id="PF01522">
    <property type="entry name" value="Polysacc_deac_1"/>
    <property type="match status" value="1"/>
</dbReference>
<sequence>MAASTVFDPAKGDYPRDLVGYGRNPPNAAWPGGARVAVQFVINYEEGGENAILHGDPASEAFLSEIVGAQPWPGQRHMNMESIYEYGSRAGFWRLWRMFTERAIPVTVYGVASAMARNPDAVAAMNEAGWEIASHGLKWIDYRDAPVHVEREHIAEAVRLHTEVAGTRPLGLYQGRTSESTLRLTMEEGGFLYSADSYADELPYWVADPHGRPFLIVPYTLDANDMRFATPQGFNAGDQFFTYLKDTFDVLWEEGEHAPKMMSVGLHCRLVGRPGRAAALARFLDYVQAKGGAWCATRLDIARHWARNHLPAGVAPADMGKPLFVAAYGDVFEHSPWIAEEAWEAGLGPETATPEGLHAALLRALEPASPARKRALIDAHPDLAGRLELAEMAPESQAEQASAGLTRLTPSEKQRFLALNDAYKARFGHPFIMAVRGRSKAEILAAFETRLANEPAAELETAMAEIATIARLRLDERMRARSPSPSL</sequence>
<proteinExistence type="inferred from homology"/>
<dbReference type="SUPFAM" id="SSF158694">
    <property type="entry name" value="UraD-Like"/>
    <property type="match status" value="1"/>
</dbReference>
<gene>
    <name evidence="7" type="ORF">GCM10011322_32560</name>
</gene>
<dbReference type="RefSeq" id="WP_188914315.1">
    <property type="nucleotide sequence ID" value="NZ_BMMF01000010.1"/>
</dbReference>
<dbReference type="CDD" id="cd10977">
    <property type="entry name" value="CE4_PuuE_SpCDA1"/>
    <property type="match status" value="1"/>
</dbReference>
<feature type="domain" description="NodB homology" evidence="6">
    <location>
        <begin position="78"/>
        <end position="295"/>
    </location>
</feature>
<evidence type="ECO:0000256" key="3">
    <source>
        <dbReference type="ARBA" id="ARBA00020071"/>
    </source>
</evidence>
<comment type="function">
    <text evidence="1">Is involved in generating a small heat-stable compound (Nod), an acylated oligomer of N-acetylglucosamine, that stimulates mitosis in various plant protoplasts.</text>
</comment>
<dbReference type="InterPro" id="IPR002509">
    <property type="entry name" value="NODB_dom"/>
</dbReference>
<dbReference type="GO" id="GO:0016810">
    <property type="term" value="F:hydrolase activity, acting on carbon-nitrogen (but not peptide) bonds"/>
    <property type="evidence" value="ECO:0007669"/>
    <property type="project" value="InterPro"/>
</dbReference>
<dbReference type="GO" id="GO:0005975">
    <property type="term" value="P:carbohydrate metabolic process"/>
    <property type="evidence" value="ECO:0007669"/>
    <property type="project" value="InterPro"/>
</dbReference>
<reference evidence="7 8" key="1">
    <citation type="journal article" date="2014" name="Int. J. Syst. Evol. Microbiol.">
        <title>Complete genome sequence of Corynebacterium casei LMG S-19264T (=DSM 44701T), isolated from a smear-ripened cheese.</title>
        <authorList>
            <consortium name="US DOE Joint Genome Institute (JGI-PGF)"/>
            <person name="Walter F."/>
            <person name="Albersmeier A."/>
            <person name="Kalinowski J."/>
            <person name="Ruckert C."/>
        </authorList>
    </citation>
    <scope>NUCLEOTIDE SEQUENCE [LARGE SCALE GENOMIC DNA]</scope>
    <source>
        <strain evidence="7 8">CGMCC 1.9161</strain>
    </source>
</reference>